<organism evidence="1 2">
    <name type="scientific">Fusarium pseudocircinatum</name>
    <dbReference type="NCBI Taxonomy" id="56676"/>
    <lineage>
        <taxon>Eukaryota</taxon>
        <taxon>Fungi</taxon>
        <taxon>Dikarya</taxon>
        <taxon>Ascomycota</taxon>
        <taxon>Pezizomycotina</taxon>
        <taxon>Sordariomycetes</taxon>
        <taxon>Hypocreomycetidae</taxon>
        <taxon>Hypocreales</taxon>
        <taxon>Nectriaceae</taxon>
        <taxon>Fusarium</taxon>
        <taxon>Fusarium fujikuroi species complex</taxon>
    </lineage>
</organism>
<dbReference type="OrthoDB" id="5102744at2759"/>
<dbReference type="Proteomes" id="UP000546213">
    <property type="component" value="Unassembled WGS sequence"/>
</dbReference>
<comment type="caution">
    <text evidence="1">The sequence shown here is derived from an EMBL/GenBank/DDBJ whole genome shotgun (WGS) entry which is preliminary data.</text>
</comment>
<sequence length="110" mass="11811">MLPHKLSPILFPPVHVRPNVRLQNVTQVPISKAAEPETFAAKVPVAKNNVFTDVTKRELQSLERGAGSEARRAGNFAATVLHVIAIDEADEVTAPLQSLLVRVVAAVISA</sequence>
<accession>A0A8H5UVR2</accession>
<evidence type="ECO:0000313" key="1">
    <source>
        <dbReference type="EMBL" id="KAF5599180.1"/>
    </source>
</evidence>
<dbReference type="AlphaFoldDB" id="A0A8H5UVR2"/>
<proteinExistence type="predicted"/>
<dbReference type="EMBL" id="JAAOAS010000054">
    <property type="protein sequence ID" value="KAF5599180.1"/>
    <property type="molecule type" value="Genomic_DNA"/>
</dbReference>
<gene>
    <name evidence="1" type="ORF">FPCIR_2576</name>
</gene>
<evidence type="ECO:0000313" key="2">
    <source>
        <dbReference type="Proteomes" id="UP000546213"/>
    </source>
</evidence>
<keyword evidence="2" id="KW-1185">Reference proteome</keyword>
<reference evidence="1 2" key="1">
    <citation type="submission" date="2020-05" db="EMBL/GenBank/DDBJ databases">
        <title>Identification and distribution of gene clusters putatively required for synthesis of sphingolipid metabolism inhibitors in phylogenetically diverse species of the filamentous fungus Fusarium.</title>
        <authorList>
            <person name="Kim H.-S."/>
            <person name="Busman M."/>
            <person name="Brown D.W."/>
            <person name="Divon H."/>
            <person name="Uhlig S."/>
            <person name="Proctor R.H."/>
        </authorList>
    </citation>
    <scope>NUCLEOTIDE SEQUENCE [LARGE SCALE GENOMIC DNA]</scope>
    <source>
        <strain evidence="1 2">NRRL 36939</strain>
    </source>
</reference>
<protein>
    <submittedName>
        <fullName evidence="1">Uncharacterized protein</fullName>
    </submittedName>
</protein>
<name>A0A8H5UVR2_9HYPO</name>